<feature type="signal peptide" evidence="1">
    <location>
        <begin position="1"/>
        <end position="22"/>
    </location>
</feature>
<protein>
    <submittedName>
        <fullName evidence="2">Uncharacterized protein</fullName>
    </submittedName>
</protein>
<name>A0A8W8KL51_MAGGI</name>
<evidence type="ECO:0000256" key="1">
    <source>
        <dbReference type="SAM" id="SignalP"/>
    </source>
</evidence>
<evidence type="ECO:0000313" key="2">
    <source>
        <dbReference type="EnsemblMetazoa" id="G24362.2:cds"/>
    </source>
</evidence>
<keyword evidence="1" id="KW-0732">Signal</keyword>
<dbReference type="EnsemblMetazoa" id="G24362.2">
    <property type="protein sequence ID" value="G24362.2:cds"/>
    <property type="gene ID" value="G24362"/>
</dbReference>
<accession>A0A8W8KL51</accession>
<organism evidence="2 3">
    <name type="scientific">Magallana gigas</name>
    <name type="common">Pacific oyster</name>
    <name type="synonym">Crassostrea gigas</name>
    <dbReference type="NCBI Taxonomy" id="29159"/>
    <lineage>
        <taxon>Eukaryota</taxon>
        <taxon>Metazoa</taxon>
        <taxon>Spiralia</taxon>
        <taxon>Lophotrochozoa</taxon>
        <taxon>Mollusca</taxon>
        <taxon>Bivalvia</taxon>
        <taxon>Autobranchia</taxon>
        <taxon>Pteriomorphia</taxon>
        <taxon>Ostreida</taxon>
        <taxon>Ostreoidea</taxon>
        <taxon>Ostreidae</taxon>
        <taxon>Magallana</taxon>
    </lineage>
</organism>
<feature type="chain" id="PRO_5036504663" evidence="1">
    <location>
        <begin position="23"/>
        <end position="400"/>
    </location>
</feature>
<dbReference type="AlphaFoldDB" id="A0A8W8KL51"/>
<reference evidence="2" key="1">
    <citation type="submission" date="2022-08" db="UniProtKB">
        <authorList>
            <consortium name="EnsemblMetazoa"/>
        </authorList>
    </citation>
    <scope>IDENTIFICATION</scope>
    <source>
        <strain evidence="2">05x7-T-G4-1.051#20</strain>
    </source>
</reference>
<dbReference type="OrthoDB" id="10411938at2759"/>
<keyword evidence="3" id="KW-1185">Reference proteome</keyword>
<dbReference type="Proteomes" id="UP000005408">
    <property type="component" value="Unassembled WGS sequence"/>
</dbReference>
<evidence type="ECO:0000313" key="3">
    <source>
        <dbReference type="Proteomes" id="UP000005408"/>
    </source>
</evidence>
<sequence length="400" mass="43902">MCLKFAPEVFVLIFLFADNVRGQCNLEGAQVCLANISIPDQNTQDIREACQAYKNVDSCLSPFQASCQQDPSYQEMISGFAVIESYCVGNENCDPSKCYQIVGIDISGASQPSQDTNKCAKYADFKKCVEIQTPACEGNIMLSMLNETYAALTIACTEEINPGAMTPDCDIQAFGKCVAESGIDPGTLQKKYNCDILKATSACISKFESKCKEHSMYSAMASEIKQLIKGCETICRIDGCLAGLEFPVDNCININNSIACVEAKKYECQEDSSLQDTVDELNKLCTEISGKREQSAYKTCFDEAKINTNCQKILETLPENDSTDKVCQKVTEYSMCAKRSLSGCDGEVEDFVTDTSKKLISLRTRRKDGIECPTSSGRAFIPTSWIAITGLLVFLTMNAQ</sequence>
<dbReference type="OMA" id="YESGCAN"/>
<proteinExistence type="predicted"/>